<reference evidence="5" key="1">
    <citation type="journal article" date="2020" name="Stud. Mycol.">
        <title>101 Dothideomycetes genomes: a test case for predicting lifestyles and emergence of pathogens.</title>
        <authorList>
            <person name="Haridas S."/>
            <person name="Albert R."/>
            <person name="Binder M."/>
            <person name="Bloem J."/>
            <person name="Labutti K."/>
            <person name="Salamov A."/>
            <person name="Andreopoulos B."/>
            <person name="Baker S."/>
            <person name="Barry K."/>
            <person name="Bills G."/>
            <person name="Bluhm B."/>
            <person name="Cannon C."/>
            <person name="Castanera R."/>
            <person name="Culley D."/>
            <person name="Daum C."/>
            <person name="Ezra D."/>
            <person name="Gonzalez J."/>
            <person name="Henrissat B."/>
            <person name="Kuo A."/>
            <person name="Liang C."/>
            <person name="Lipzen A."/>
            <person name="Lutzoni F."/>
            <person name="Magnuson J."/>
            <person name="Mondo S."/>
            <person name="Nolan M."/>
            <person name="Ohm R."/>
            <person name="Pangilinan J."/>
            <person name="Park H.-J."/>
            <person name="Ramirez L."/>
            <person name="Alfaro M."/>
            <person name="Sun H."/>
            <person name="Tritt A."/>
            <person name="Yoshinaga Y."/>
            <person name="Zwiers L.-H."/>
            <person name="Turgeon B."/>
            <person name="Goodwin S."/>
            <person name="Spatafora J."/>
            <person name="Crous P."/>
            <person name="Grigoriev I."/>
        </authorList>
    </citation>
    <scope>NUCLEOTIDE SEQUENCE</scope>
    <source>
        <strain evidence="5">CBS 116005</strain>
    </source>
</reference>
<dbReference type="EMBL" id="ML995880">
    <property type="protein sequence ID" value="KAF2765963.1"/>
    <property type="molecule type" value="Genomic_DNA"/>
</dbReference>
<dbReference type="AlphaFoldDB" id="A0A6G1KZ61"/>
<dbReference type="PROSITE" id="PS50048">
    <property type="entry name" value="ZN2_CY6_FUNGAL_2"/>
    <property type="match status" value="1"/>
</dbReference>
<dbReference type="PROSITE" id="PS00463">
    <property type="entry name" value="ZN2_CY6_FUNGAL_1"/>
    <property type="match status" value="1"/>
</dbReference>
<dbReference type="SMART" id="SM00066">
    <property type="entry name" value="GAL4"/>
    <property type="match status" value="1"/>
</dbReference>
<evidence type="ECO:0000256" key="2">
    <source>
        <dbReference type="ARBA" id="ARBA00023242"/>
    </source>
</evidence>
<dbReference type="InterPro" id="IPR036864">
    <property type="entry name" value="Zn2-C6_fun-type_DNA-bd_sf"/>
</dbReference>
<dbReference type="PANTHER" id="PTHR37534">
    <property type="entry name" value="TRANSCRIPTIONAL ACTIVATOR PROTEIN UGA3"/>
    <property type="match status" value="1"/>
</dbReference>
<dbReference type="SUPFAM" id="SSF57701">
    <property type="entry name" value="Zn2/Cys6 DNA-binding domain"/>
    <property type="match status" value="1"/>
</dbReference>
<keyword evidence="6" id="KW-1185">Reference proteome</keyword>
<comment type="subcellular location">
    <subcellularLocation>
        <location evidence="1">Nucleus</location>
    </subcellularLocation>
</comment>
<evidence type="ECO:0000313" key="5">
    <source>
        <dbReference type="EMBL" id="KAF2765963.1"/>
    </source>
</evidence>
<dbReference type="InterPro" id="IPR021858">
    <property type="entry name" value="Fun_TF"/>
</dbReference>
<dbReference type="GO" id="GO:0000976">
    <property type="term" value="F:transcription cis-regulatory region binding"/>
    <property type="evidence" value="ECO:0007669"/>
    <property type="project" value="TreeGrafter"/>
</dbReference>
<keyword evidence="2" id="KW-0539">Nucleus</keyword>
<dbReference type="PANTHER" id="PTHR37534:SF9">
    <property type="entry name" value="ZN(II)2CYS6 TRANSCRIPTION FACTOR (EUROFUNG)"/>
    <property type="match status" value="1"/>
</dbReference>
<dbReference type="InterPro" id="IPR001138">
    <property type="entry name" value="Zn2Cys6_DnaBD"/>
</dbReference>
<name>A0A6G1KZ61_9PEZI</name>
<feature type="compositionally biased region" description="Polar residues" evidence="3">
    <location>
        <begin position="86"/>
        <end position="99"/>
    </location>
</feature>
<dbReference type="Proteomes" id="UP000799436">
    <property type="component" value="Unassembled WGS sequence"/>
</dbReference>
<feature type="domain" description="Zn(2)-C6 fungal-type" evidence="4">
    <location>
        <begin position="9"/>
        <end position="38"/>
    </location>
</feature>
<dbReference type="GO" id="GO:0045944">
    <property type="term" value="P:positive regulation of transcription by RNA polymerase II"/>
    <property type="evidence" value="ECO:0007669"/>
    <property type="project" value="TreeGrafter"/>
</dbReference>
<dbReference type="CDD" id="cd00067">
    <property type="entry name" value="GAL4"/>
    <property type="match status" value="1"/>
</dbReference>
<dbReference type="GO" id="GO:0005634">
    <property type="term" value="C:nucleus"/>
    <property type="evidence" value="ECO:0007669"/>
    <property type="project" value="UniProtKB-SubCell"/>
</dbReference>
<dbReference type="GO" id="GO:0008270">
    <property type="term" value="F:zinc ion binding"/>
    <property type="evidence" value="ECO:0007669"/>
    <property type="project" value="InterPro"/>
</dbReference>
<dbReference type="Gene3D" id="4.10.240.10">
    <property type="entry name" value="Zn(2)-C6 fungal-type DNA-binding domain"/>
    <property type="match status" value="1"/>
</dbReference>
<dbReference type="Pfam" id="PF11951">
    <property type="entry name" value="Fungal_trans_2"/>
    <property type="match status" value="1"/>
</dbReference>
<gene>
    <name evidence="5" type="ORF">EJ03DRAFT_330547</name>
</gene>
<accession>A0A6G1KZ61</accession>
<protein>
    <recommendedName>
        <fullName evidence="4">Zn(2)-C6 fungal-type domain-containing protein</fullName>
    </recommendedName>
</protein>
<dbReference type="CDD" id="cd12148">
    <property type="entry name" value="fungal_TF_MHR"/>
    <property type="match status" value="1"/>
</dbReference>
<evidence type="ECO:0000313" key="6">
    <source>
        <dbReference type="Proteomes" id="UP000799436"/>
    </source>
</evidence>
<dbReference type="Pfam" id="PF00172">
    <property type="entry name" value="Zn_clus"/>
    <property type="match status" value="1"/>
</dbReference>
<evidence type="ECO:0000259" key="4">
    <source>
        <dbReference type="PROSITE" id="PS50048"/>
    </source>
</evidence>
<dbReference type="GO" id="GO:0000981">
    <property type="term" value="F:DNA-binding transcription factor activity, RNA polymerase II-specific"/>
    <property type="evidence" value="ECO:0007669"/>
    <property type="project" value="InterPro"/>
</dbReference>
<evidence type="ECO:0000256" key="1">
    <source>
        <dbReference type="ARBA" id="ARBA00004123"/>
    </source>
</evidence>
<evidence type="ECO:0000256" key="3">
    <source>
        <dbReference type="SAM" id="MobiDB-lite"/>
    </source>
</evidence>
<sequence length="731" mass="81128">MAQPTSERACNRCRERRVKCDKTQPACRRCEKLGKPCSGYDKKRKFVDEGVSLRRKFQHPTEQTGSGPSSQFLSPDVGDACAAPSQARTYTTQSGQRNHSAGAPSPLGSVLNRPTLPGDYPRQDLQQDPYLPDAPSYTHPKLGSIGNVVRASPNPAGPLEAPGLASTPGGPCVDNVADPALIPEINYAIHAFSGGGTSVDVWDESTFDPAWFDLDPQAYYAQNNNSCGFIPNAHIIDEVDRTEFQKSTEPSTTPDLSTALTSFPESSSWASESQLHTSALITDEREHEMAYLIRHFTESIGPWMDLFDRDKHFEHLVPLKALRDALLRNAVAAVAAKQLGRVHGHKLFVGNQSQKPAHMEVLEDAGVDWFYKAANYYDKAIASSREYLKAVSGSLSRPPSPNDGHTISTANSDDLLVAVSIFSLYESLDNVELGWVQHLAGLKSLLTAVDANQQEQYHVPAVTVGRQASFWNFARADYQAAYTHRRKTLLDTSDLKLWRESGLKIQPDGTLYADAIKIKNDTMHCRKISELCARTLLWIVLRITNFVAAENADRVSDAQMQTWQELTGLLEYWRTNLPETFQPCAAIRFPLRLRTYRGTSGQLTEVFFSITVCAAALQLYHFARIVLLRNKPGPSNATVNRFKAYREVSAEAIKHARQIVGIALGRPPPSVRVEMSLSLYVAGGCLEDDDERKVVLELLRAIEKDTGCANEDKVRNLITEWGWKQEPEAID</sequence>
<proteinExistence type="predicted"/>
<feature type="compositionally biased region" description="Polar residues" evidence="3">
    <location>
        <begin position="60"/>
        <end position="73"/>
    </location>
</feature>
<feature type="region of interest" description="Disordered" evidence="3">
    <location>
        <begin position="51"/>
        <end position="154"/>
    </location>
</feature>
<organism evidence="5 6">
    <name type="scientific">Teratosphaeria nubilosa</name>
    <dbReference type="NCBI Taxonomy" id="161662"/>
    <lineage>
        <taxon>Eukaryota</taxon>
        <taxon>Fungi</taxon>
        <taxon>Dikarya</taxon>
        <taxon>Ascomycota</taxon>
        <taxon>Pezizomycotina</taxon>
        <taxon>Dothideomycetes</taxon>
        <taxon>Dothideomycetidae</taxon>
        <taxon>Mycosphaerellales</taxon>
        <taxon>Teratosphaeriaceae</taxon>
        <taxon>Teratosphaeria</taxon>
    </lineage>
</organism>
<dbReference type="OrthoDB" id="5418899at2759"/>